<dbReference type="OrthoDB" id="9816070at2"/>
<dbReference type="InterPro" id="IPR011008">
    <property type="entry name" value="Dimeric_a/b-barrel"/>
</dbReference>
<evidence type="ECO:0000313" key="2">
    <source>
        <dbReference type="EMBL" id="SEW46348.1"/>
    </source>
</evidence>
<proteinExistence type="predicted"/>
<dbReference type="SMART" id="SM00886">
    <property type="entry name" value="Dabb"/>
    <property type="match status" value="1"/>
</dbReference>
<protein>
    <submittedName>
        <fullName evidence="2">Stress responsive A/B Barrel Domain</fullName>
    </submittedName>
</protein>
<dbReference type="Proteomes" id="UP000199167">
    <property type="component" value="Unassembled WGS sequence"/>
</dbReference>
<dbReference type="Pfam" id="PF07876">
    <property type="entry name" value="Dabb"/>
    <property type="match status" value="1"/>
</dbReference>
<dbReference type="RefSeq" id="WP_089997108.1">
    <property type="nucleotide sequence ID" value="NZ_FOIZ01000002.1"/>
</dbReference>
<keyword evidence="3" id="KW-1185">Reference proteome</keyword>
<sequence>MSGRILHVVMLRLAPDTPAANLESVMSGLAALQKDVPGFLEFAHGPNRDFEKKSPEYAYGFQCSFADKDALQSYADNPTHKQLGAKLVAMCVDGANGIWVADIEVG</sequence>
<dbReference type="PROSITE" id="PS51502">
    <property type="entry name" value="S_R_A_B_BARREL"/>
    <property type="match status" value="1"/>
</dbReference>
<feature type="domain" description="Stress-response A/B barrel" evidence="1">
    <location>
        <begin position="5"/>
        <end position="103"/>
    </location>
</feature>
<evidence type="ECO:0000259" key="1">
    <source>
        <dbReference type="PROSITE" id="PS51502"/>
    </source>
</evidence>
<dbReference type="Gene3D" id="3.30.70.100">
    <property type="match status" value="1"/>
</dbReference>
<dbReference type="STRING" id="364200.SAMN04488515_3487"/>
<name>A0A1I0RXS5_9RHOB</name>
<gene>
    <name evidence="2" type="ORF">SAMN04488515_3487</name>
</gene>
<dbReference type="InterPro" id="IPR013097">
    <property type="entry name" value="Dabb"/>
</dbReference>
<accession>A0A1I0RXS5</accession>
<evidence type="ECO:0000313" key="3">
    <source>
        <dbReference type="Proteomes" id="UP000199167"/>
    </source>
</evidence>
<dbReference type="SUPFAM" id="SSF54909">
    <property type="entry name" value="Dimeric alpha+beta barrel"/>
    <property type="match status" value="1"/>
</dbReference>
<reference evidence="2 3" key="1">
    <citation type="submission" date="2016-10" db="EMBL/GenBank/DDBJ databases">
        <authorList>
            <person name="de Groot N.N."/>
        </authorList>
    </citation>
    <scope>NUCLEOTIDE SEQUENCE [LARGE SCALE GENOMIC DNA]</scope>
    <source>
        <strain evidence="2 3">DSM 17925</strain>
    </source>
</reference>
<dbReference type="EMBL" id="FOIZ01000002">
    <property type="protein sequence ID" value="SEW46348.1"/>
    <property type="molecule type" value="Genomic_DNA"/>
</dbReference>
<dbReference type="AlphaFoldDB" id="A0A1I0RXS5"/>
<organism evidence="2 3">
    <name type="scientific">Cognatiyoonia koreensis</name>
    <dbReference type="NCBI Taxonomy" id="364200"/>
    <lineage>
        <taxon>Bacteria</taxon>
        <taxon>Pseudomonadati</taxon>
        <taxon>Pseudomonadota</taxon>
        <taxon>Alphaproteobacteria</taxon>
        <taxon>Rhodobacterales</taxon>
        <taxon>Paracoccaceae</taxon>
        <taxon>Cognatiyoonia</taxon>
    </lineage>
</organism>